<sequence length="363" mass="42967">MNNNKNKSSCDYSKIISDISASYNKFLTNKKSLLAHKKIIKYLFQKSLIKLTCGDKIINFFSDKDSEYFNSTTVIRVDSVEDGKIHEIILKAQTNIDTYHEFNKSYNDHLNKYQSKNFNIIKFNDLISLTTPFERKIENILEQLGSKYNLSYIYKWSFFQQNENLRVIDNPQINFSQNFTYDFFVIMTYRGRLIIFIIDIKNYLTKSQITSKQIILFYMSVHYLLLNENNTSDIKNIIISFIKKILSSSIYISENYYVPNGRLTTKSLNLIFNELNIFYIDYKNNHNIYLKSPNNNEYYDSDDDEYFDKITKKHKTSAQDDCYIVSEEIFDKILSDSLSEYTGNIINRRTNDIIVELLGPRRI</sequence>
<dbReference type="RefSeq" id="YP_010842087.1">
    <property type="nucleotide sequence ID" value="NC_079139.1"/>
</dbReference>
<proteinExistence type="predicted"/>
<organism evidence="1 2">
    <name type="scientific">Cotonvirus japonicus</name>
    <dbReference type="NCBI Taxonomy" id="2811091"/>
    <lineage>
        <taxon>Viruses</taxon>
        <taxon>Varidnaviria</taxon>
        <taxon>Bamfordvirae</taxon>
        <taxon>Nucleocytoviricota</taxon>
        <taxon>Megaviricetes</taxon>
        <taxon>Imitervirales</taxon>
        <taxon>Mimiviridae</taxon>
        <taxon>Megamimivirinae</taxon>
        <taxon>Cotonvirus</taxon>
        <taxon>Cotonvirus japonicum</taxon>
    </lineage>
</organism>
<dbReference type="GeneID" id="80558684"/>
<protein>
    <submittedName>
        <fullName evidence="1">Uncharacterized protein</fullName>
    </submittedName>
</protein>
<dbReference type="Proteomes" id="UP001321479">
    <property type="component" value="Segment"/>
</dbReference>
<accession>A0ABM7NTM3</accession>
<evidence type="ECO:0000313" key="1">
    <source>
        <dbReference type="EMBL" id="BCS83479.1"/>
    </source>
</evidence>
<name>A0ABM7NTM3_9VIRU</name>
<reference evidence="1 2" key="1">
    <citation type="submission" date="2021-02" db="EMBL/GenBank/DDBJ databases">
        <title>Cotonvirus japonicus, which uses Golgi apparatus of host cells for its virion factory, phylogenetically links tailed tupanvirus and icosahedral mimivirus.</title>
        <authorList>
            <person name="Takahashi H."/>
            <person name="Fukaya S."/>
            <person name="Song C."/>
            <person name="Murata K."/>
            <person name="Takemura M."/>
        </authorList>
    </citation>
    <scope>NUCLEOTIDE SEQUENCE [LARGE SCALE GENOMIC DNA]</scope>
</reference>
<evidence type="ECO:0000313" key="2">
    <source>
        <dbReference type="Proteomes" id="UP001321479"/>
    </source>
</evidence>
<keyword evidence="2" id="KW-1185">Reference proteome</keyword>
<dbReference type="EMBL" id="AP024483">
    <property type="protein sequence ID" value="BCS83479.1"/>
    <property type="molecule type" value="Genomic_DNA"/>
</dbReference>